<comment type="subcellular location">
    <subcellularLocation>
        <location evidence="1">Cell membrane</location>
        <topology evidence="1">Multi-pass membrane protein</topology>
    </subcellularLocation>
</comment>
<dbReference type="InterPro" id="IPR001851">
    <property type="entry name" value="ABC_transp_permease"/>
</dbReference>
<proteinExistence type="predicted"/>
<feature type="region of interest" description="Disordered" evidence="6">
    <location>
        <begin position="360"/>
        <end position="397"/>
    </location>
</feature>
<feature type="transmembrane region" description="Helical" evidence="7">
    <location>
        <begin position="120"/>
        <end position="149"/>
    </location>
</feature>
<comment type="caution">
    <text evidence="8">The sequence shown here is derived from an EMBL/GenBank/DDBJ whole genome shotgun (WGS) entry which is preliminary data.</text>
</comment>
<evidence type="ECO:0000256" key="7">
    <source>
        <dbReference type="SAM" id="Phobius"/>
    </source>
</evidence>
<feature type="transmembrane region" description="Helical" evidence="7">
    <location>
        <begin position="79"/>
        <end position="100"/>
    </location>
</feature>
<dbReference type="NCBIfam" id="TIGR03408">
    <property type="entry name" value="urea_trans_UrtC"/>
    <property type="match status" value="1"/>
</dbReference>
<feature type="transmembrane region" description="Helical" evidence="7">
    <location>
        <begin position="204"/>
        <end position="222"/>
    </location>
</feature>
<evidence type="ECO:0000256" key="2">
    <source>
        <dbReference type="ARBA" id="ARBA00022475"/>
    </source>
</evidence>
<evidence type="ECO:0000256" key="3">
    <source>
        <dbReference type="ARBA" id="ARBA00022692"/>
    </source>
</evidence>
<protein>
    <submittedName>
        <fullName evidence="8">Urea ABC transporter permease</fullName>
    </submittedName>
</protein>
<dbReference type="EMBL" id="JSUH01000001">
    <property type="protein sequence ID" value="KHD98869.1"/>
    <property type="molecule type" value="Genomic_DNA"/>
</dbReference>
<keyword evidence="9" id="KW-1185">Reference proteome</keyword>
<keyword evidence="4 7" id="KW-1133">Transmembrane helix</keyword>
<evidence type="ECO:0000313" key="8">
    <source>
        <dbReference type="EMBL" id="KHD98869.1"/>
    </source>
</evidence>
<dbReference type="GO" id="GO:0005886">
    <property type="term" value="C:plasma membrane"/>
    <property type="evidence" value="ECO:0007669"/>
    <property type="project" value="UniProtKB-SubCell"/>
</dbReference>
<gene>
    <name evidence="8" type="ORF">GY22_00370</name>
</gene>
<evidence type="ECO:0000313" key="9">
    <source>
        <dbReference type="Proteomes" id="UP000030466"/>
    </source>
</evidence>
<evidence type="ECO:0000256" key="5">
    <source>
        <dbReference type="ARBA" id="ARBA00023136"/>
    </source>
</evidence>
<dbReference type="PANTHER" id="PTHR30482:SF4">
    <property type="entry name" value="SLR1201 PROTEIN"/>
    <property type="match status" value="1"/>
</dbReference>
<feature type="transmembrane region" description="Helical" evidence="7">
    <location>
        <begin position="49"/>
        <end position="67"/>
    </location>
</feature>
<dbReference type="CDD" id="cd06581">
    <property type="entry name" value="TM_PBP1_LivM_like"/>
    <property type="match status" value="1"/>
</dbReference>
<keyword evidence="2" id="KW-1003">Cell membrane</keyword>
<dbReference type="Proteomes" id="UP000030466">
    <property type="component" value="Unassembled WGS sequence"/>
</dbReference>
<sequence>MSTTSAPRPAAAWRDRLTGPRGAAAGLALGALLLLVLAPLTLGGFGLGLLGKYLCIAMVAVGIGLAWGRGGMLTMGQGLFFGLGAYIMAMHLQLADTRLLGEQVPEFMRQNGVTELPAVWAVFAHPVAAVLGVVLVPAAVAAALGLAIFTRRVKGAYFAILSQALAAAFAVWLIGQPVLTNGSNGLSSFRSLFGYDLADPRNQLLLYLVTAALLLAMVALTWQLHRSRWGELLVAVRDQEERVRFLGRDPALVKTAAYVLAAVMAGIGGALFVPVVGIVSPADVGVIPSIAFLIGVAVGGRATLLGPVLGSIAVSFAETSLASAFPSFWVYLQGLLFVLVVGFLPGGIASLPGVLRRRRRTPATAPGDGDGHSSGGATTPDDPVPTPAAALAAEEAR</sequence>
<feature type="transmembrane region" description="Helical" evidence="7">
    <location>
        <begin position="328"/>
        <end position="351"/>
    </location>
</feature>
<keyword evidence="5 7" id="KW-0472">Membrane</keyword>
<dbReference type="Pfam" id="PF02653">
    <property type="entry name" value="BPD_transp_2"/>
    <property type="match status" value="1"/>
</dbReference>
<feature type="compositionally biased region" description="Low complexity" evidence="6">
    <location>
        <begin position="377"/>
        <end position="397"/>
    </location>
</feature>
<dbReference type="PANTHER" id="PTHR30482">
    <property type="entry name" value="HIGH-AFFINITY BRANCHED-CHAIN AMINO ACID TRANSPORT SYSTEM PERMEASE"/>
    <property type="match status" value="1"/>
</dbReference>
<dbReference type="RefSeq" id="WP_035923279.1">
    <property type="nucleotide sequence ID" value="NZ_JSUH01000001.1"/>
</dbReference>
<dbReference type="GO" id="GO:0015658">
    <property type="term" value="F:branched-chain amino acid transmembrane transporter activity"/>
    <property type="evidence" value="ECO:0007669"/>
    <property type="project" value="InterPro"/>
</dbReference>
<evidence type="ECO:0000256" key="6">
    <source>
        <dbReference type="SAM" id="MobiDB-lite"/>
    </source>
</evidence>
<evidence type="ECO:0000256" key="4">
    <source>
        <dbReference type="ARBA" id="ARBA00022989"/>
    </source>
</evidence>
<evidence type="ECO:0000256" key="1">
    <source>
        <dbReference type="ARBA" id="ARBA00004651"/>
    </source>
</evidence>
<organism evidence="8 9">
    <name type="scientific">Kocuria rosea subsp. polaris</name>
    <dbReference type="NCBI Taxonomy" id="136273"/>
    <lineage>
        <taxon>Bacteria</taxon>
        <taxon>Bacillati</taxon>
        <taxon>Actinomycetota</taxon>
        <taxon>Actinomycetes</taxon>
        <taxon>Micrococcales</taxon>
        <taxon>Micrococcaceae</taxon>
        <taxon>Kocuria</taxon>
    </lineage>
</organism>
<feature type="transmembrane region" description="Helical" evidence="7">
    <location>
        <begin position="251"/>
        <end position="272"/>
    </location>
</feature>
<dbReference type="InterPro" id="IPR043428">
    <property type="entry name" value="LivM-like"/>
</dbReference>
<dbReference type="InterPro" id="IPR017778">
    <property type="entry name" value="ABC_transptr_urea_perm_UrtC"/>
</dbReference>
<keyword evidence="3 7" id="KW-0812">Transmembrane</keyword>
<dbReference type="AlphaFoldDB" id="A0A0A6VYJ8"/>
<name>A0A0A6VYJ8_KOCRO</name>
<feature type="transmembrane region" description="Helical" evidence="7">
    <location>
        <begin position="23"/>
        <end position="43"/>
    </location>
</feature>
<reference evidence="8 9" key="1">
    <citation type="journal article" date="2003" name="Int. J. Syst. Evol. Microbiol.">
        <title>Kocuria polaris sp. nov., an orange-pigmented psychrophilic bacterium isolated from an Antarctic cyanobacterial mat sample.</title>
        <authorList>
            <person name="Reddy G.S."/>
            <person name="Prakash J.S."/>
            <person name="Prabahar V."/>
            <person name="Matsumoto G.I."/>
            <person name="Stackebrandt E."/>
            <person name="Shivaji S."/>
        </authorList>
    </citation>
    <scope>NUCLEOTIDE SEQUENCE [LARGE SCALE GENOMIC DNA]</scope>
    <source>
        <strain evidence="8 9">CMS 76or</strain>
    </source>
</reference>
<accession>A0A0A6VYJ8</accession>